<keyword evidence="4" id="KW-1185">Reference proteome</keyword>
<sequence length="541" mass="62434">MMLSIPKASLIILIHSRWLASISAPLIALLLFLTVLTKTLIGVKAIENPESSRDVREHVCAREYREKEELWTSMSGATTVYIPMDHQPDWYWEEVMRRRGIQLTSKPVSGYEDLWLDQLLGEAQMQVLGCGVHSGRYWEMSVDIRKLFRLMVKGSTFTLLRLLSRHIANTEDHLETPEDLPDIMRLSVCTPFSCDEDLVINRIFADHFAHKLMGPNAARKLGNFSFQDVLQVNELEDWSSINIDFVIGGTDSCGTSSLHKNLEQHPELAFSSTGEDFFFTADLAHRLLPLKSQVETYNAQLEHMKDGKWNSSGVRPWLIGICNPTIFAFGLARRKLAAMLKVKMIMILCDPVGRAEKLFMEYHYCFDDFADAKHRRLAAGRDETKPCFQSAKSLLSERFGKLKSFWQNRAVALHMPAMMHLFSGRLLFVHQEQLREDSERVFNSLTQFLGVKYPFRDDTRFHRYNSIGGNRTDLCYNHTLVRALQKYLEPEYQMQETILTQARESIPETLRKRVTRCDRPEAEFTYCPSRTACADEQRDLK</sequence>
<dbReference type="SUPFAM" id="SSF52540">
    <property type="entry name" value="P-loop containing nucleoside triphosphate hydrolases"/>
    <property type="match status" value="1"/>
</dbReference>
<protein>
    <submittedName>
        <fullName evidence="3">ABC transmembrane type-1 domain-containing protein</fullName>
    </submittedName>
</protein>
<organism evidence="2">
    <name type="scientific">Cladocopium goreaui</name>
    <dbReference type="NCBI Taxonomy" id="2562237"/>
    <lineage>
        <taxon>Eukaryota</taxon>
        <taxon>Sar</taxon>
        <taxon>Alveolata</taxon>
        <taxon>Dinophyceae</taxon>
        <taxon>Suessiales</taxon>
        <taxon>Symbiodiniaceae</taxon>
        <taxon>Cladocopium</taxon>
    </lineage>
</organism>
<dbReference type="InterPro" id="IPR037359">
    <property type="entry name" value="NST/OST"/>
</dbReference>
<keyword evidence="1" id="KW-0808">Transferase</keyword>
<gene>
    <name evidence="2" type="ORF">C1SCF055_LOCUS20445</name>
</gene>
<evidence type="ECO:0000313" key="2">
    <source>
        <dbReference type="EMBL" id="CAI3993725.1"/>
    </source>
</evidence>
<keyword evidence="3" id="KW-0472">Membrane</keyword>
<accession>A0A9P1G0T0</accession>
<dbReference type="EMBL" id="CAMXCT020001868">
    <property type="protein sequence ID" value="CAL1147100.1"/>
    <property type="molecule type" value="Genomic_DNA"/>
</dbReference>
<keyword evidence="3" id="KW-0812">Transmembrane</keyword>
<dbReference type="EMBL" id="CAMXCT010001868">
    <property type="protein sequence ID" value="CAI3993725.1"/>
    <property type="molecule type" value="Genomic_DNA"/>
</dbReference>
<name>A0A9P1G0T0_9DINO</name>
<dbReference type="OrthoDB" id="426517at2759"/>
<evidence type="ECO:0000313" key="4">
    <source>
        <dbReference type="Proteomes" id="UP001152797"/>
    </source>
</evidence>
<reference evidence="3 4" key="2">
    <citation type="submission" date="2024-05" db="EMBL/GenBank/DDBJ databases">
        <authorList>
            <person name="Chen Y."/>
            <person name="Shah S."/>
            <person name="Dougan E. K."/>
            <person name="Thang M."/>
            <person name="Chan C."/>
        </authorList>
    </citation>
    <scope>NUCLEOTIDE SEQUENCE [LARGE SCALE GENOMIC DNA]</scope>
</reference>
<dbReference type="PANTHER" id="PTHR10605">
    <property type="entry name" value="HEPARAN SULFATE SULFOTRANSFERASE"/>
    <property type="match status" value="1"/>
</dbReference>
<comment type="caution">
    <text evidence="2">The sequence shown here is derived from an EMBL/GenBank/DDBJ whole genome shotgun (WGS) entry which is preliminary data.</text>
</comment>
<dbReference type="InterPro" id="IPR027417">
    <property type="entry name" value="P-loop_NTPase"/>
</dbReference>
<reference evidence="2" key="1">
    <citation type="submission" date="2022-10" db="EMBL/GenBank/DDBJ databases">
        <authorList>
            <person name="Chen Y."/>
            <person name="Dougan E. K."/>
            <person name="Chan C."/>
            <person name="Rhodes N."/>
            <person name="Thang M."/>
        </authorList>
    </citation>
    <scope>NUCLEOTIDE SEQUENCE</scope>
</reference>
<dbReference type="PANTHER" id="PTHR10605:SF56">
    <property type="entry name" value="BIFUNCTIONAL HEPARAN SULFATE N-DEACETYLASE_N-SULFOTRANSFERASE"/>
    <property type="match status" value="1"/>
</dbReference>
<dbReference type="GO" id="GO:0008146">
    <property type="term" value="F:sulfotransferase activity"/>
    <property type="evidence" value="ECO:0007669"/>
    <property type="project" value="InterPro"/>
</dbReference>
<dbReference type="Gene3D" id="3.40.50.300">
    <property type="entry name" value="P-loop containing nucleotide triphosphate hydrolases"/>
    <property type="match status" value="1"/>
</dbReference>
<dbReference type="Proteomes" id="UP001152797">
    <property type="component" value="Unassembled WGS sequence"/>
</dbReference>
<proteinExistence type="predicted"/>
<dbReference type="EMBL" id="CAMXCT030001868">
    <property type="protein sequence ID" value="CAL4781037.1"/>
    <property type="molecule type" value="Genomic_DNA"/>
</dbReference>
<evidence type="ECO:0000256" key="1">
    <source>
        <dbReference type="ARBA" id="ARBA00022679"/>
    </source>
</evidence>
<evidence type="ECO:0000313" key="3">
    <source>
        <dbReference type="EMBL" id="CAL4781037.1"/>
    </source>
</evidence>
<dbReference type="AlphaFoldDB" id="A0A9P1G0T0"/>